<feature type="region of interest" description="Disordered" evidence="1">
    <location>
        <begin position="775"/>
        <end position="830"/>
    </location>
</feature>
<dbReference type="eggNOG" id="ENOG502S0PD">
    <property type="taxonomic scope" value="Eukaryota"/>
</dbReference>
<evidence type="ECO:0000256" key="1">
    <source>
        <dbReference type="SAM" id="MobiDB-lite"/>
    </source>
</evidence>
<dbReference type="NCBIfam" id="TIGR02167">
    <property type="entry name" value="Liste_lipo_26"/>
    <property type="match status" value="5"/>
</dbReference>
<proteinExistence type="predicted"/>
<feature type="signal peptide" evidence="2">
    <location>
        <begin position="1"/>
        <end position="36"/>
    </location>
</feature>
<evidence type="ECO:0008006" key="4">
    <source>
        <dbReference type="Google" id="ProtNLM"/>
    </source>
</evidence>
<dbReference type="Pfam" id="PF03382">
    <property type="entry name" value="DUF285"/>
    <property type="match status" value="2"/>
</dbReference>
<name>A0A1Y5IEJ2_OSTTA</name>
<dbReference type="InterPro" id="IPR011889">
    <property type="entry name" value="Liste_lipo_26"/>
</dbReference>
<dbReference type="PANTHER" id="PTHR36220:SF1">
    <property type="entry name" value="GAMMA TUBULIN COMPLEX COMPONENT C-TERMINAL DOMAIN-CONTAINING PROTEIN"/>
    <property type="match status" value="1"/>
</dbReference>
<dbReference type="EMBL" id="KZ155780">
    <property type="protein sequence ID" value="OUS47047.1"/>
    <property type="molecule type" value="Genomic_DNA"/>
</dbReference>
<dbReference type="AlphaFoldDB" id="A0A1Y5IEJ2"/>
<sequence>MGSSARARSRWTRRWAVTRAFAVVAFAAASEGGVSGAPFANGGALRTAVQNCLAVDPTGGCDCANATVDCGAAGSDPMELWNVSAVMDISYMFSGAASFNQPIGNWNVSAVTSMSSMFTGATSFNQPIGNWNVSAVTSMNNMFEDARSFNQPIGNWNVSAVTDISFMFRGARSFNQPIGNWNVSAVTDMTAMFANARSFNQPIGNWNVSAVTNMAYTFANASSFDQPIGAWNTASVRIMDAMFTLAKSFDQPIGGWNTRNVVTMRRMFSYASKFNQDISTWNVSNVRSTRAMFASASRFDQDITVWDSPLLLSNETFAMFHCANAWLATHKRSDGSLHTTGPPSAWTMSAGAWTGSTCGDVQSDASNDINVTFHVSGPFTTEDASAGDRIGHRMSTSGNVTLVGYARDDVTSTSRGAAYIFERNVAGWTQTHKLTPSNASQFEGFGVYVKLSGETAFIWSTPNLSYAPRCIHVFRRIGSTWTETQILTVPADLELEAERFELTTTHAFVRARAYSDPRRRQRMIIVYKVLSNGTWVYDTRIPLEVTNFWSEGSFIRVPTPGYYYIQKAENDRLFMTMSHMRGGVEGRGFVFKYSGSSWILEAELPLIGLYSWCPSGAFTGSIVLIGCNALRYNIGVDSDARGVVYVYERNESNWYLTASIEPPDATQYFGGTIDISGEYALIGDPRSRPSGDSQGNRGADAGVVYVFQRINAFTWVEKTRIYANDAAPSDLFGDSQPNYAFTGSRAMVGAGGHAANGQDSGAFYEVNFEFKLVTNTSSGTSGDTNTSSGTSGDTNTSSGTSGDTNTSSETSGDTNTSSGTSGDTNTSSETSVGLFDLFSSGTSSRVRPIAVVACALLLASTLA</sequence>
<keyword evidence="2" id="KW-0732">Signal</keyword>
<dbReference type="PANTHER" id="PTHR36220">
    <property type="entry name" value="UNNAMED PRODUCT"/>
    <property type="match status" value="1"/>
</dbReference>
<organism evidence="3">
    <name type="scientific">Ostreococcus tauri</name>
    <name type="common">Marine green alga</name>
    <dbReference type="NCBI Taxonomy" id="70448"/>
    <lineage>
        <taxon>Eukaryota</taxon>
        <taxon>Viridiplantae</taxon>
        <taxon>Chlorophyta</taxon>
        <taxon>Mamiellophyceae</taxon>
        <taxon>Mamiellales</taxon>
        <taxon>Bathycoccaceae</taxon>
        <taxon>Ostreococcus</taxon>
    </lineage>
</organism>
<evidence type="ECO:0000256" key="2">
    <source>
        <dbReference type="SAM" id="SignalP"/>
    </source>
</evidence>
<gene>
    <name evidence="3" type="ORF">BE221DRAFT_112790</name>
</gene>
<dbReference type="InterPro" id="IPR005046">
    <property type="entry name" value="DUF285"/>
</dbReference>
<dbReference type="Pfam" id="PF14312">
    <property type="entry name" value="FG-GAP_2"/>
    <property type="match status" value="1"/>
</dbReference>
<accession>A0A1Y5IEJ2</accession>
<evidence type="ECO:0000313" key="3">
    <source>
        <dbReference type="EMBL" id="OUS47047.1"/>
    </source>
</evidence>
<dbReference type="Proteomes" id="UP000195557">
    <property type="component" value="Unassembled WGS sequence"/>
</dbReference>
<dbReference type="InterPro" id="IPR013517">
    <property type="entry name" value="FG-GAP"/>
</dbReference>
<feature type="chain" id="PRO_5013255176" description="Bacterial surface protein 26-residue repeat" evidence="2">
    <location>
        <begin position="37"/>
        <end position="863"/>
    </location>
</feature>
<reference evidence="3" key="1">
    <citation type="submission" date="2017-04" db="EMBL/GenBank/DDBJ databases">
        <title>Population genomics of picophytoplankton unveils novel chromosome hypervariability.</title>
        <authorList>
            <consortium name="DOE Joint Genome Institute"/>
            <person name="Blanc-Mathieu R."/>
            <person name="Krasovec M."/>
            <person name="Hebrard M."/>
            <person name="Yau S."/>
            <person name="Desgranges E."/>
            <person name="Martin J."/>
            <person name="Schackwitz W."/>
            <person name="Kuo A."/>
            <person name="Salin G."/>
            <person name="Donnadieu C."/>
            <person name="Desdevises Y."/>
            <person name="Sanchez-Ferandin S."/>
            <person name="Moreau H."/>
            <person name="Rivals E."/>
            <person name="Grigoriev I.V."/>
            <person name="Grimsley N."/>
            <person name="Eyre-Walker A."/>
            <person name="Piganeau G."/>
        </authorList>
    </citation>
    <scope>NUCLEOTIDE SEQUENCE [LARGE SCALE GENOMIC DNA]</scope>
    <source>
        <strain evidence="3">RCC 1115</strain>
    </source>
</reference>
<protein>
    <recommendedName>
        <fullName evidence="4">Bacterial surface protein 26-residue repeat</fullName>
    </recommendedName>
</protein>